<dbReference type="Gene3D" id="1.10.10.10">
    <property type="entry name" value="Winged helix-like DNA-binding domain superfamily/Winged helix DNA-binding domain"/>
    <property type="match status" value="1"/>
</dbReference>
<dbReference type="EMBL" id="BSFD01000002">
    <property type="protein sequence ID" value="GLK48288.1"/>
    <property type="molecule type" value="Genomic_DNA"/>
</dbReference>
<dbReference type="InterPro" id="IPR039422">
    <property type="entry name" value="MarR/SlyA-like"/>
</dbReference>
<dbReference type="InterPro" id="IPR023187">
    <property type="entry name" value="Tscrpt_reg_MarR-type_CS"/>
</dbReference>
<feature type="domain" description="HTH marR-type" evidence="4">
    <location>
        <begin position="18"/>
        <end position="151"/>
    </location>
</feature>
<accession>A0ABQ5T7B1</accession>
<dbReference type="PANTHER" id="PTHR33164:SF43">
    <property type="entry name" value="HTH-TYPE TRANSCRIPTIONAL REPRESSOR YETL"/>
    <property type="match status" value="1"/>
</dbReference>
<name>A0ABQ5T7B1_9CAUL</name>
<dbReference type="Pfam" id="PF01047">
    <property type="entry name" value="MarR"/>
    <property type="match status" value="1"/>
</dbReference>
<dbReference type="InterPro" id="IPR000835">
    <property type="entry name" value="HTH_MarR-typ"/>
</dbReference>
<dbReference type="InterPro" id="IPR036390">
    <property type="entry name" value="WH_DNA-bd_sf"/>
</dbReference>
<proteinExistence type="predicted"/>
<keyword evidence="1" id="KW-0805">Transcription regulation</keyword>
<keyword evidence="2" id="KW-0238">DNA-binding</keyword>
<organism evidence="5 6">
    <name type="scientific">Brevundimonas intermedia</name>
    <dbReference type="NCBI Taxonomy" id="74315"/>
    <lineage>
        <taxon>Bacteria</taxon>
        <taxon>Pseudomonadati</taxon>
        <taxon>Pseudomonadota</taxon>
        <taxon>Alphaproteobacteria</taxon>
        <taxon>Caulobacterales</taxon>
        <taxon>Caulobacteraceae</taxon>
        <taxon>Brevundimonas</taxon>
    </lineage>
</organism>
<dbReference type="SUPFAM" id="SSF46785">
    <property type="entry name" value="Winged helix' DNA-binding domain"/>
    <property type="match status" value="1"/>
</dbReference>
<protein>
    <recommendedName>
        <fullName evidence="4">HTH marR-type domain-containing protein</fullName>
    </recommendedName>
</protein>
<evidence type="ECO:0000259" key="4">
    <source>
        <dbReference type="PROSITE" id="PS50995"/>
    </source>
</evidence>
<dbReference type="PROSITE" id="PS01117">
    <property type="entry name" value="HTH_MARR_1"/>
    <property type="match status" value="1"/>
</dbReference>
<dbReference type="PROSITE" id="PS50995">
    <property type="entry name" value="HTH_MARR_2"/>
    <property type="match status" value="1"/>
</dbReference>
<keyword evidence="6" id="KW-1185">Reference proteome</keyword>
<reference evidence="5" key="1">
    <citation type="journal article" date="2014" name="Int. J. Syst. Evol. Microbiol.">
        <title>Complete genome of a new Firmicutes species belonging to the dominant human colonic microbiota ('Ruminococcus bicirculans') reveals two chromosomes and a selective capacity to utilize plant glucans.</title>
        <authorList>
            <consortium name="NISC Comparative Sequencing Program"/>
            <person name="Wegmann U."/>
            <person name="Louis P."/>
            <person name="Goesmann A."/>
            <person name="Henrissat B."/>
            <person name="Duncan S.H."/>
            <person name="Flint H.J."/>
        </authorList>
    </citation>
    <scope>NUCLEOTIDE SEQUENCE</scope>
    <source>
        <strain evidence="5">VKM B-1499</strain>
    </source>
</reference>
<reference evidence="5" key="2">
    <citation type="submission" date="2023-01" db="EMBL/GenBank/DDBJ databases">
        <authorList>
            <person name="Sun Q."/>
            <person name="Evtushenko L."/>
        </authorList>
    </citation>
    <scope>NUCLEOTIDE SEQUENCE</scope>
    <source>
        <strain evidence="5">VKM B-1499</strain>
    </source>
</reference>
<evidence type="ECO:0000256" key="2">
    <source>
        <dbReference type="ARBA" id="ARBA00023125"/>
    </source>
</evidence>
<sequence>MGSRGIIAAGLLPADDKAAATLVAFDTLIQQLDQLLDHLFIDGSLNESTVQALNIVEKAGRRGLRQCALVDAMDLPAATISRMVDGLVKNDLITRSAHPTDRRVTMLSLTAVGEQRLARRRADYRGFAAALPPEAVEAMRTMSPMLDDFIQSLAMTAREEAA</sequence>
<gene>
    <name evidence="5" type="ORF">GCM10017620_12610</name>
</gene>
<dbReference type="InterPro" id="IPR036388">
    <property type="entry name" value="WH-like_DNA-bd_sf"/>
</dbReference>
<evidence type="ECO:0000313" key="6">
    <source>
        <dbReference type="Proteomes" id="UP001143509"/>
    </source>
</evidence>
<evidence type="ECO:0000256" key="1">
    <source>
        <dbReference type="ARBA" id="ARBA00023015"/>
    </source>
</evidence>
<evidence type="ECO:0000313" key="5">
    <source>
        <dbReference type="EMBL" id="GLK48288.1"/>
    </source>
</evidence>
<keyword evidence="3" id="KW-0804">Transcription</keyword>
<comment type="caution">
    <text evidence="5">The sequence shown here is derived from an EMBL/GenBank/DDBJ whole genome shotgun (WGS) entry which is preliminary data.</text>
</comment>
<dbReference type="RefSeq" id="WP_271164518.1">
    <property type="nucleotide sequence ID" value="NZ_BSFD01000002.1"/>
</dbReference>
<evidence type="ECO:0000256" key="3">
    <source>
        <dbReference type="ARBA" id="ARBA00023163"/>
    </source>
</evidence>
<dbReference type="Proteomes" id="UP001143509">
    <property type="component" value="Unassembled WGS sequence"/>
</dbReference>
<dbReference type="PANTHER" id="PTHR33164">
    <property type="entry name" value="TRANSCRIPTIONAL REGULATOR, MARR FAMILY"/>
    <property type="match status" value="1"/>
</dbReference>
<dbReference type="SMART" id="SM00347">
    <property type="entry name" value="HTH_MARR"/>
    <property type="match status" value="1"/>
</dbReference>